<keyword evidence="4" id="KW-0224">Dipeptidase</keyword>
<dbReference type="Gene3D" id="3.40.350.10">
    <property type="entry name" value="Creatinase/prolidase N-terminal domain"/>
    <property type="match status" value="1"/>
</dbReference>
<dbReference type="InterPro" id="IPR029149">
    <property type="entry name" value="Creatin/AminoP/Spt16_N"/>
</dbReference>
<dbReference type="SMART" id="SM01011">
    <property type="entry name" value="AMP_N"/>
    <property type="match status" value="1"/>
</dbReference>
<feature type="domain" description="Aminopeptidase P N-terminal" evidence="6">
    <location>
        <begin position="14"/>
        <end position="144"/>
    </location>
</feature>
<dbReference type="GO" id="GO:0006508">
    <property type="term" value="P:proteolysis"/>
    <property type="evidence" value="ECO:0007669"/>
    <property type="project" value="UniProtKB-KW"/>
</dbReference>
<dbReference type="InterPro" id="IPR007865">
    <property type="entry name" value="Aminopep_P_N"/>
</dbReference>
<evidence type="ECO:0000256" key="2">
    <source>
        <dbReference type="ARBA" id="ARBA00022723"/>
    </source>
</evidence>
<evidence type="ECO:0000313" key="8">
    <source>
        <dbReference type="WBParaSite" id="PSAMB.scaffold1622size29311.g14145.t1"/>
    </source>
</evidence>
<dbReference type="Pfam" id="PF05195">
    <property type="entry name" value="AMP_N"/>
    <property type="match status" value="1"/>
</dbReference>
<dbReference type="GO" id="GO:0070006">
    <property type="term" value="F:metalloaminopeptidase activity"/>
    <property type="evidence" value="ECO:0007669"/>
    <property type="project" value="InterPro"/>
</dbReference>
<keyword evidence="3" id="KW-0378">Hydrolase</keyword>
<keyword evidence="2" id="KW-0479">Metal-binding</keyword>
<accession>A0A914VA50</accession>
<evidence type="ECO:0000259" key="6">
    <source>
        <dbReference type="SMART" id="SM01011"/>
    </source>
</evidence>
<dbReference type="GO" id="GO:0030145">
    <property type="term" value="F:manganese ion binding"/>
    <property type="evidence" value="ECO:0007669"/>
    <property type="project" value="InterPro"/>
</dbReference>
<proteinExistence type="predicted"/>
<dbReference type="SUPFAM" id="SSF53092">
    <property type="entry name" value="Creatinase/prolidase N-terminal domain"/>
    <property type="match status" value="1"/>
</dbReference>
<dbReference type="GO" id="GO:0016805">
    <property type="term" value="F:dipeptidase activity"/>
    <property type="evidence" value="ECO:0007669"/>
    <property type="project" value="UniProtKB-KW"/>
</dbReference>
<evidence type="ECO:0000256" key="4">
    <source>
        <dbReference type="ARBA" id="ARBA00022997"/>
    </source>
</evidence>
<protein>
    <submittedName>
        <fullName evidence="8 9">Aminopeptidase P N-terminal domain-containing protein</fullName>
    </submittedName>
</protein>
<keyword evidence="7" id="KW-1185">Reference proteome</keyword>
<dbReference type="AlphaFoldDB" id="A0A914VA50"/>
<evidence type="ECO:0000256" key="1">
    <source>
        <dbReference type="ARBA" id="ARBA00022670"/>
    </source>
</evidence>
<reference evidence="8 9" key="1">
    <citation type="submission" date="2022-11" db="UniProtKB">
        <authorList>
            <consortium name="WormBaseParasite"/>
        </authorList>
    </citation>
    <scope>IDENTIFICATION</scope>
</reference>
<dbReference type="WBParaSite" id="PSAMB.scaffold1622size29311.g14145.t1">
    <property type="protein sequence ID" value="PSAMB.scaffold1622size29311.g14145.t1"/>
    <property type="gene ID" value="PSAMB.scaffold1622size29311.g14145"/>
</dbReference>
<organism evidence="7 8">
    <name type="scientific">Plectus sambesii</name>
    <dbReference type="NCBI Taxonomy" id="2011161"/>
    <lineage>
        <taxon>Eukaryota</taxon>
        <taxon>Metazoa</taxon>
        <taxon>Ecdysozoa</taxon>
        <taxon>Nematoda</taxon>
        <taxon>Chromadorea</taxon>
        <taxon>Plectida</taxon>
        <taxon>Plectina</taxon>
        <taxon>Plectoidea</taxon>
        <taxon>Plectidae</taxon>
        <taxon>Plectus</taxon>
    </lineage>
</organism>
<dbReference type="WBParaSite" id="PSAMB.scaffold8793size5773.g31785.t1">
    <property type="protein sequence ID" value="PSAMB.scaffold8793size5773.g31785.t1"/>
    <property type="gene ID" value="PSAMB.scaffold8793size5773.g31785"/>
</dbReference>
<dbReference type="Proteomes" id="UP000887566">
    <property type="component" value="Unplaced"/>
</dbReference>
<evidence type="ECO:0000256" key="3">
    <source>
        <dbReference type="ARBA" id="ARBA00022801"/>
    </source>
</evidence>
<sequence length="145" mass="16228">MSVTFTRGPHTIAVTTKLFAENRRRLCAALLKAGVPSKSVVLLEGGVEKTRYNTDAEDLPFRQESYFFWAFGVHESEFYGAIQVGTGRSVLFAPKLDPSYAIWMGKINPPEHFTKLYGVDETKLNVDNVIEQTLKEFGADPVLLL</sequence>
<keyword evidence="5" id="KW-0482">Metalloprotease</keyword>
<evidence type="ECO:0000313" key="7">
    <source>
        <dbReference type="Proteomes" id="UP000887566"/>
    </source>
</evidence>
<evidence type="ECO:0000256" key="5">
    <source>
        <dbReference type="ARBA" id="ARBA00023049"/>
    </source>
</evidence>
<evidence type="ECO:0000313" key="9">
    <source>
        <dbReference type="WBParaSite" id="PSAMB.scaffold8793size5773.g31785.t1"/>
    </source>
</evidence>
<dbReference type="InterPro" id="IPR052433">
    <property type="entry name" value="X-Pro_dipept-like"/>
</dbReference>
<keyword evidence="1" id="KW-0645">Protease</keyword>
<dbReference type="PANTHER" id="PTHR48480:SF2">
    <property type="entry name" value="PEPTIDASE D"/>
    <property type="match status" value="1"/>
</dbReference>
<dbReference type="PANTHER" id="PTHR48480">
    <property type="match status" value="1"/>
</dbReference>
<name>A0A914VA50_9BILA</name>